<dbReference type="InterPro" id="IPR000849">
    <property type="entry name" value="Sugar_P_transporter"/>
</dbReference>
<feature type="transmembrane region" description="Helical" evidence="6">
    <location>
        <begin position="425"/>
        <end position="444"/>
    </location>
</feature>
<dbReference type="AlphaFoldDB" id="A0AB39L324"/>
<proteinExistence type="predicted"/>
<feature type="transmembrane region" description="Helical" evidence="6">
    <location>
        <begin position="360"/>
        <end position="381"/>
    </location>
</feature>
<feature type="transmembrane region" description="Helical" evidence="6">
    <location>
        <begin position="301"/>
        <end position="325"/>
    </location>
</feature>
<dbReference type="SUPFAM" id="SSF103473">
    <property type="entry name" value="MFS general substrate transporter"/>
    <property type="match status" value="1"/>
</dbReference>
<dbReference type="KEGG" id="spue:AB5L97_19225"/>
<dbReference type="GO" id="GO:0005886">
    <property type="term" value="C:plasma membrane"/>
    <property type="evidence" value="ECO:0007669"/>
    <property type="project" value="UniProtKB-SubCell"/>
</dbReference>
<feature type="transmembrane region" description="Helical" evidence="6">
    <location>
        <begin position="401"/>
        <end position="419"/>
    </location>
</feature>
<feature type="transmembrane region" description="Helical" evidence="6">
    <location>
        <begin position="264"/>
        <end position="289"/>
    </location>
</feature>
<dbReference type="PANTHER" id="PTHR11662">
    <property type="entry name" value="SOLUTE CARRIER FAMILY 17"/>
    <property type="match status" value="1"/>
</dbReference>
<evidence type="ECO:0000313" key="8">
    <source>
        <dbReference type="EMBL" id="XDP45364.1"/>
    </source>
</evidence>
<feature type="transmembrane region" description="Helical" evidence="6">
    <location>
        <begin position="337"/>
        <end position="354"/>
    </location>
</feature>
<protein>
    <submittedName>
        <fullName evidence="8">MFS transporter</fullName>
    </submittedName>
</protein>
<dbReference type="RefSeq" id="WP_369045908.1">
    <property type="nucleotide sequence ID" value="NZ_CP163302.1"/>
</dbReference>
<evidence type="ECO:0000256" key="1">
    <source>
        <dbReference type="ARBA" id="ARBA00004651"/>
    </source>
</evidence>
<evidence type="ECO:0000256" key="5">
    <source>
        <dbReference type="ARBA" id="ARBA00023136"/>
    </source>
</evidence>
<reference evidence="8" key="1">
    <citation type="submission" date="2024-07" db="EMBL/GenBank/DDBJ databases">
        <authorList>
            <person name="fu j."/>
        </authorList>
    </citation>
    <scope>NUCLEOTIDE SEQUENCE</scope>
    <source>
        <strain evidence="8">P10A9</strain>
    </source>
</reference>
<feature type="transmembrane region" description="Helical" evidence="6">
    <location>
        <begin position="94"/>
        <end position="114"/>
    </location>
</feature>
<name>A0AB39L324_9MICC</name>
<dbReference type="PROSITE" id="PS50850">
    <property type="entry name" value="MFS"/>
    <property type="match status" value="1"/>
</dbReference>
<evidence type="ECO:0000256" key="6">
    <source>
        <dbReference type="SAM" id="Phobius"/>
    </source>
</evidence>
<comment type="subcellular location">
    <subcellularLocation>
        <location evidence="1">Cell membrane</location>
        <topology evidence="1">Multi-pass membrane protein</topology>
    </subcellularLocation>
</comment>
<dbReference type="InterPro" id="IPR020846">
    <property type="entry name" value="MFS_dom"/>
</dbReference>
<dbReference type="PIRSF" id="PIRSF002808">
    <property type="entry name" value="Hexose_phosphate_transp"/>
    <property type="match status" value="1"/>
</dbReference>
<dbReference type="Gene3D" id="1.20.1250.20">
    <property type="entry name" value="MFS general substrate transporter like domains"/>
    <property type="match status" value="2"/>
</dbReference>
<dbReference type="InterPro" id="IPR050382">
    <property type="entry name" value="MFS_Na/Anion_cotransporter"/>
</dbReference>
<dbReference type="EMBL" id="CP163302">
    <property type="protein sequence ID" value="XDP45364.1"/>
    <property type="molecule type" value="Genomic_DNA"/>
</dbReference>
<feature type="transmembrane region" description="Helical" evidence="6">
    <location>
        <begin position="62"/>
        <end position="82"/>
    </location>
</feature>
<dbReference type="CDD" id="cd17319">
    <property type="entry name" value="MFS_ExuT_GudP_like"/>
    <property type="match status" value="1"/>
</dbReference>
<dbReference type="InterPro" id="IPR036259">
    <property type="entry name" value="MFS_trans_sf"/>
</dbReference>
<feature type="transmembrane region" description="Helical" evidence="6">
    <location>
        <begin position="120"/>
        <end position="141"/>
    </location>
</feature>
<dbReference type="Pfam" id="PF07690">
    <property type="entry name" value="MFS_1"/>
    <property type="match status" value="1"/>
</dbReference>
<accession>A0AB39L324</accession>
<keyword evidence="3 6" id="KW-0812">Transmembrane</keyword>
<organism evidence="8">
    <name type="scientific">Sinomonas puerhi</name>
    <dbReference type="NCBI Taxonomy" id="3238584"/>
    <lineage>
        <taxon>Bacteria</taxon>
        <taxon>Bacillati</taxon>
        <taxon>Actinomycetota</taxon>
        <taxon>Actinomycetes</taxon>
        <taxon>Micrococcales</taxon>
        <taxon>Micrococcaceae</taxon>
        <taxon>Sinomonas</taxon>
    </lineage>
</organism>
<evidence type="ECO:0000256" key="3">
    <source>
        <dbReference type="ARBA" id="ARBA00022692"/>
    </source>
</evidence>
<gene>
    <name evidence="8" type="ORF">AB5L97_19225</name>
</gene>
<sequence>MPETTVETQGGPAAPRTLRVKSHTRFLVLGLIFIITVINYADRSNMSIAGADMTKSLGITPVQLGFIFSAFSWAYVVGQLPGGYLLDRFGAKRMYGWSLVLWSAATLVVGFVGLVSTPVLVTVGVLFALRLVLGIVEAPAFPANARITTMWFPTRERGQATAVFNSAQYLATAMFAPIMGWMTFQFGWRWGFFALGIAGVVLGLVWFRWMDVPSKHRRVSPSEIEAIREGGGLVDLDEKKSLAASRSTLTRHQFGQLFTSRMFWGLYVAQYAVNALTYFFTTWFPIYLVSARHLNILQAGFIAAIPALAGFLGGMLGGFVSDLMLRRGVSLTAARKIPSVVGMLLAMLICICPFTDSTPLIVALMTLAFFGKGVAALGWAFATDMAPKEANSVSGSIMNAIGNIAGIVTPIVIGFAISATGSFDIALWFVGAHGAVALVGYAIMGRVKRLEFSARPA</sequence>
<keyword evidence="5 6" id="KW-0472">Membrane</keyword>
<dbReference type="GO" id="GO:0022857">
    <property type="term" value="F:transmembrane transporter activity"/>
    <property type="evidence" value="ECO:0007669"/>
    <property type="project" value="InterPro"/>
</dbReference>
<evidence type="ECO:0000256" key="4">
    <source>
        <dbReference type="ARBA" id="ARBA00022989"/>
    </source>
</evidence>
<dbReference type="InterPro" id="IPR011701">
    <property type="entry name" value="MFS"/>
</dbReference>
<keyword evidence="4 6" id="KW-1133">Transmembrane helix</keyword>
<feature type="transmembrane region" description="Helical" evidence="6">
    <location>
        <begin position="190"/>
        <end position="209"/>
    </location>
</feature>
<keyword evidence="2" id="KW-1003">Cell membrane</keyword>
<feature type="transmembrane region" description="Helical" evidence="6">
    <location>
        <begin position="162"/>
        <end position="184"/>
    </location>
</feature>
<feature type="transmembrane region" description="Helical" evidence="6">
    <location>
        <begin position="26"/>
        <end position="42"/>
    </location>
</feature>
<evidence type="ECO:0000256" key="2">
    <source>
        <dbReference type="ARBA" id="ARBA00022475"/>
    </source>
</evidence>
<feature type="domain" description="Major facilitator superfamily (MFS) profile" evidence="7">
    <location>
        <begin position="28"/>
        <end position="449"/>
    </location>
</feature>
<dbReference type="NCBIfam" id="TIGR00893">
    <property type="entry name" value="2A0114"/>
    <property type="match status" value="1"/>
</dbReference>
<evidence type="ECO:0000259" key="7">
    <source>
        <dbReference type="PROSITE" id="PS50850"/>
    </source>
</evidence>
<dbReference type="PANTHER" id="PTHR11662:SF399">
    <property type="entry name" value="FI19708P1-RELATED"/>
    <property type="match status" value="1"/>
</dbReference>